<keyword evidence="8" id="KW-0735">Signal-anchor</keyword>
<accession>A0AAV8T9L1</accession>
<keyword evidence="10 13" id="KW-0333">Golgi apparatus</keyword>
<comment type="subcellular location">
    <subcellularLocation>
        <location evidence="2 13">Golgi apparatus membrane</location>
        <topology evidence="2 13">Single-pass type II membrane protein</topology>
    </subcellularLocation>
</comment>
<dbReference type="Proteomes" id="UP001159364">
    <property type="component" value="Linkage Group LG06"/>
</dbReference>
<evidence type="ECO:0000256" key="11">
    <source>
        <dbReference type="ARBA" id="ARBA00023136"/>
    </source>
</evidence>
<comment type="cofactor">
    <cofactor evidence="1 13">
        <name>Mn(2+)</name>
        <dbReference type="ChEBI" id="CHEBI:29035"/>
    </cofactor>
</comment>
<keyword evidence="9" id="KW-1133">Transmembrane helix</keyword>
<gene>
    <name evidence="16" type="ORF">K2173_023047</name>
</gene>
<comment type="similarity">
    <text evidence="4 13">Belongs to the glycosyltransferase 31 family.</text>
</comment>
<sequence length="401" mass="45179">MKSRGGSTPRISLKWIPFLCASCFALGILFSNRLWVQPESNDQLMSLRRHEQELQVVSEVSAPKKKNSVDNDVMDEVLKTHEAIQHVRSLEKSVAMLEMQLAASRSSKEMSSNGSSSEASSLSQDGSPKQKMFMVIGINTAFSSRKRRDSVRETWMPRGEKLLQLENEKGIVIRFMIGHSATSNSILDRAIDSEDAQHKDFLRLEHVEGYHELSAKTKIFFSTAVAKWDAEFYIKVDDDVHVNLGVLAATLARHRSKPRVYVGCMKSGPVLSQKNVKYHEPEYWKFGEEGNKYFRHATGQIYALSKDLATYISINQPILHKYANEDVSLGSWFIGLEVEHIDDRNMCCGTPPDCEWKAQAGNVCIASFDWSCSGICKSVEKIKFVHERCGEGDGAVWSALF</sequence>
<evidence type="ECO:0000256" key="8">
    <source>
        <dbReference type="ARBA" id="ARBA00022968"/>
    </source>
</evidence>
<dbReference type="FunFam" id="3.90.550.50:FF:000002">
    <property type="entry name" value="Hexosyltransferase"/>
    <property type="match status" value="1"/>
</dbReference>
<comment type="caution">
    <text evidence="16">The sequence shown here is derived from an EMBL/GenBank/DDBJ whole genome shotgun (WGS) entry which is preliminary data.</text>
</comment>
<evidence type="ECO:0000256" key="13">
    <source>
        <dbReference type="RuleBase" id="RU363063"/>
    </source>
</evidence>
<evidence type="ECO:0000256" key="10">
    <source>
        <dbReference type="ARBA" id="ARBA00023034"/>
    </source>
</evidence>
<dbReference type="PANTHER" id="PTHR11214:SF226">
    <property type="entry name" value="BETA-1,3-GALACTOSYLTRANSFERASE 7"/>
    <property type="match status" value="1"/>
</dbReference>
<proteinExistence type="inferred from homology"/>
<evidence type="ECO:0000256" key="5">
    <source>
        <dbReference type="ARBA" id="ARBA00022676"/>
    </source>
</evidence>
<evidence type="ECO:0000256" key="9">
    <source>
        <dbReference type="ARBA" id="ARBA00022989"/>
    </source>
</evidence>
<evidence type="ECO:0000256" key="4">
    <source>
        <dbReference type="ARBA" id="ARBA00008661"/>
    </source>
</evidence>
<keyword evidence="17" id="KW-1185">Reference proteome</keyword>
<keyword evidence="5 13" id="KW-0328">Glycosyltransferase</keyword>
<evidence type="ECO:0000259" key="15">
    <source>
        <dbReference type="Pfam" id="PF13334"/>
    </source>
</evidence>
<evidence type="ECO:0000313" key="16">
    <source>
        <dbReference type="EMBL" id="KAJ8762918.1"/>
    </source>
</evidence>
<evidence type="ECO:0000256" key="7">
    <source>
        <dbReference type="ARBA" id="ARBA00022692"/>
    </source>
</evidence>
<dbReference type="GO" id="GO:0048531">
    <property type="term" value="F:beta-1,3-galactosyltransferase activity"/>
    <property type="evidence" value="ECO:0007669"/>
    <property type="project" value="TreeGrafter"/>
</dbReference>
<comment type="pathway">
    <text evidence="3">Protein modification; protein glycosylation.</text>
</comment>
<dbReference type="InterPro" id="IPR002659">
    <property type="entry name" value="Glyco_trans_31"/>
</dbReference>
<dbReference type="InterPro" id="IPR025298">
    <property type="entry name" value="DUF4094"/>
</dbReference>
<feature type="compositionally biased region" description="Low complexity" evidence="14">
    <location>
        <begin position="109"/>
        <end position="127"/>
    </location>
</feature>
<dbReference type="AlphaFoldDB" id="A0AAV8T9L1"/>
<dbReference type="Gene3D" id="3.90.550.50">
    <property type="match status" value="1"/>
</dbReference>
<dbReference type="Pfam" id="PF01762">
    <property type="entry name" value="Galactosyl_T"/>
    <property type="match status" value="1"/>
</dbReference>
<evidence type="ECO:0000256" key="12">
    <source>
        <dbReference type="ARBA" id="ARBA00023211"/>
    </source>
</evidence>
<feature type="region of interest" description="Disordered" evidence="14">
    <location>
        <begin position="105"/>
        <end position="127"/>
    </location>
</feature>
<evidence type="ECO:0000256" key="2">
    <source>
        <dbReference type="ARBA" id="ARBA00004323"/>
    </source>
</evidence>
<keyword evidence="6" id="KW-0808">Transferase</keyword>
<evidence type="ECO:0000256" key="6">
    <source>
        <dbReference type="ARBA" id="ARBA00022679"/>
    </source>
</evidence>
<feature type="domain" description="DUF4094" evidence="15">
    <location>
        <begin position="12"/>
        <end position="107"/>
    </location>
</feature>
<keyword evidence="12 13" id="KW-0464">Manganese</keyword>
<name>A0AAV8T9L1_9ROSI</name>
<evidence type="ECO:0000313" key="17">
    <source>
        <dbReference type="Proteomes" id="UP001159364"/>
    </source>
</evidence>
<evidence type="ECO:0000256" key="1">
    <source>
        <dbReference type="ARBA" id="ARBA00001936"/>
    </source>
</evidence>
<evidence type="ECO:0000256" key="14">
    <source>
        <dbReference type="SAM" id="MobiDB-lite"/>
    </source>
</evidence>
<dbReference type="EC" id="2.4.1.-" evidence="13"/>
<keyword evidence="7" id="KW-0812">Transmembrane</keyword>
<dbReference type="EMBL" id="JAIWQS010000006">
    <property type="protein sequence ID" value="KAJ8762918.1"/>
    <property type="molecule type" value="Genomic_DNA"/>
</dbReference>
<dbReference type="Pfam" id="PF13334">
    <property type="entry name" value="DUF4094"/>
    <property type="match status" value="1"/>
</dbReference>
<evidence type="ECO:0000256" key="3">
    <source>
        <dbReference type="ARBA" id="ARBA00004922"/>
    </source>
</evidence>
<keyword evidence="11" id="KW-0472">Membrane</keyword>
<organism evidence="16 17">
    <name type="scientific">Erythroxylum novogranatense</name>
    <dbReference type="NCBI Taxonomy" id="1862640"/>
    <lineage>
        <taxon>Eukaryota</taxon>
        <taxon>Viridiplantae</taxon>
        <taxon>Streptophyta</taxon>
        <taxon>Embryophyta</taxon>
        <taxon>Tracheophyta</taxon>
        <taxon>Spermatophyta</taxon>
        <taxon>Magnoliopsida</taxon>
        <taxon>eudicotyledons</taxon>
        <taxon>Gunneridae</taxon>
        <taxon>Pentapetalae</taxon>
        <taxon>rosids</taxon>
        <taxon>fabids</taxon>
        <taxon>Malpighiales</taxon>
        <taxon>Erythroxylaceae</taxon>
        <taxon>Erythroxylum</taxon>
    </lineage>
</organism>
<dbReference type="PANTHER" id="PTHR11214">
    <property type="entry name" value="BETA-1,3-N-ACETYLGLUCOSAMINYLTRANSFERASE"/>
    <property type="match status" value="1"/>
</dbReference>
<dbReference type="GO" id="GO:0000139">
    <property type="term" value="C:Golgi membrane"/>
    <property type="evidence" value="ECO:0007669"/>
    <property type="project" value="UniProtKB-SubCell"/>
</dbReference>
<protein>
    <recommendedName>
        <fullName evidence="13">Hexosyltransferase</fullName>
        <ecNumber evidence="13">2.4.1.-</ecNumber>
    </recommendedName>
</protein>
<reference evidence="16 17" key="1">
    <citation type="submission" date="2021-09" db="EMBL/GenBank/DDBJ databases">
        <title>Genomic insights and catalytic innovation underlie evolution of tropane alkaloids biosynthesis.</title>
        <authorList>
            <person name="Wang Y.-J."/>
            <person name="Tian T."/>
            <person name="Huang J.-P."/>
            <person name="Huang S.-X."/>
        </authorList>
    </citation>
    <scope>NUCLEOTIDE SEQUENCE [LARGE SCALE GENOMIC DNA]</scope>
    <source>
        <strain evidence="16">KIB-2018</strain>
        <tissue evidence="16">Leaf</tissue>
    </source>
</reference>